<feature type="region of interest" description="Disordered" evidence="1">
    <location>
        <begin position="1667"/>
        <end position="1700"/>
    </location>
</feature>
<evidence type="ECO:0000256" key="1">
    <source>
        <dbReference type="SAM" id="MobiDB-lite"/>
    </source>
</evidence>
<feature type="compositionally biased region" description="Low complexity" evidence="1">
    <location>
        <begin position="2040"/>
        <end position="2057"/>
    </location>
</feature>
<sequence length="2720" mass="283835">MLLLACVVSLVARKKKWKFSAGSIHFCGVKELRLCIDKLWPADESTGATEAGLLSLLAGVRPKLPAAARDVVITVSRSSGQGRERGPGPKAAKKAPWAVPAALLDRAASVLQALTVTVNNVIVQDEVSGLRFCIDAVSLALETGQALSISGVSVQHRDHGRLASLDRLDFGHAPPEGATLLACIQARRLGSLDLGLGDLDVRLRRSAVQALLSAGGKDEPGAWSVTSAALRLQTCQVAASHADAEASLSLSALDVRALAKGRDAPLATAAGLGPWAAVEARWERFEARAGEADGGPAAVCVGTNLARCDVEARGVASASAGDEDAGSGPELMVTVQVNALHTRVELGVLPGTLRAASDLALAVLDRRRRRGPRSASRSKICDAAGTSPRRFGDVALGGIRVLLGEGSSLRVCANGRPDDLAHDAAADQVPTDAGGCLFSLHAADLSLGLAPRLQATFVVTGIGVQLPLAPAPRALLCDRFAVGFGRQDASLRCEVFDLRLLLPAAALVGGLNAVARLAEAVADVHDAVALRPQPLTLQSKATKAPSKPKLHLDVNVRSATVGLTTSVPASHAAPVPCLLALSLTGADARSSSGAKELAVSELELFYAEGSAAVGGVHDGPALRRLCSEPILSVSRLGATIGGAGAVAVNVGFVSGTLGNEAGIATVHLLAACVPSAVLVQSAMSRTLRSKRSDVGGSSEQAEGLGSPTSLVDEAATAAGPRLRPTALEVGLSDLVRHDRRPSSASWGTATPGSAQEELKAEGTEPRRARGWQDDDGLVDAGEFSSREPKDASRNGSPATSTALAPRAWEATISVVDVTVIAAPERQVRLWAVSLQAQGGSKREDGFLEHRAGVWASTQAVALSVMGQPVLSWSGGRAGGARRRRGRAPAGAAGRRPRPGRGARARATAVSLEVRAPRLDLPHDVDPGSTLRYFEIHAAALRQVLAEPLGVLKTLRRPRGGGKREAEARTEQTPPRTLKLSLDITSAELCFAHHPLEAWLATRAPLLAGAAAQRTLGRRVDSVGAVSSSLSVPGPQASVSSVASSSAASAPPVAASPRPSRRRIEPAASDLEAELLEEEEDARRRQEAWVRVQVDVAEAYASKVAALRGDAAGEERRGDGKATEAGSPSDSVSSRLGDLFRVSIASVHGTVVLPGDQPHNVVIERLVALDPASAGVAFARARLLELDLETGAVALRVAACPQPFVALDAAVVRGALIAAKQRTGPPATHERRWACGRHVRTALPVSIKGTKATYKFYTDLALTATSLQVLHGPGLEPALALMGLAGKRLAPRDPDPGVARPPPIPLGGARLGFTDLNVDAFKTAGVDAPGGTLLRAPLARVPEATIESTVRWALPDGRTAREHHLFPAAPRAGEVQEPRLPGLLYKACGLDLGLRVELCGSEGPVDGGARGDASPTPGRAQWATASPAPGSPAWEVGPESEPAAATLFLGDQQVQFFKTWIGLLKAPDPAARAVVRRGTFFVKKPRAALPKKPLPKLLRELRLSLRASPLSVVHSTRDPEDAAANLTLSTLGAAFEADWLLNEPVPSFLKPPPHARQRPPPTRVVGGDFSIPRATWAAAFAGAQAASPEAGTPQRRFSGGEPRDLLQVLTGGAARSPVAAELGRDSQAAAAAPPPRPEPSGASAPGDGGEAIMWASGLRVARELVGEAAPEAAAPRRRRRGARRGRRRLRAPGDGGGASLADVLEPQGARVLLIRVSDARLMVDGAARDALWSTIEHLVAAFTTSPAGARAAQRAACLSSLPTPVTTTAADGAAGAALGLSPSLRTPGGAERLLARWSVGRAHTAATPLSPDASLQSSATRPELLDILLQQRPSLVPGASASTDAESAAGDAPSARRGVEERAASFEGPEPASDEEEGAAAAQRWDDAAAKLRYSLVVTNLQVNLSAPEAQGRFLLAAERGSLQGLSLSAAGLSLTRLRLEEVQAYVAMVSVDPDAPPAWLGVDADRQRFEPASAMANSLLRRVFNPIAISLCYSKAAHGAVYGPAHRVESGPRGARPGGWKGEGVGGGVGLHASTHPSSTTRAATDATRQATASPAPSFSAARGEELVLSVPQIVATMEAQEFAVLVEVVELLLRQGPEVETVAAEQALLGLDLAADEEVERARLAYAQLRRELYDVRCTLLQHRRRLGLRSVVLDAGGRVLAAAPRTPVGALGSPIRKLSPRPQGLGNAHEALTPCLGALSAPATHTAPTSGLDAASPAPLLQGPPCLSRTGSVYSLSACSPTSMQLVLFDVPLPAPTDLGALLFGGAAEPAGGDLRAGEADACAARFLFASPSAYGHARPPSSHLLLAWGEERELALAARVRAARAELGELRAEARKRQRFARRRGCASIRGLSLDRLRSRDRSGSFKVVIHALELLDVTGRLDSAPGTAPGCILVGWNPDASWARDDMVRLVATFGVPTRTHSVYEHVDASVHPLAAHFTEAIFVRFWEYFFPLGADSAASADAARRQAAFAQSPLAECAPLPSPESRSAVASPANAAGFQAPVVTGSAVVTGGRLYLRSRRGEGARSLRRQRSSLKPKFKHFRTNRMHCRVTYRGYPIDFTDLKLVLDSRTYENFEGGWRDLLIRIKWDTVKSVLKSVTGLQGRKFKELLPEALPEGDSGAASGPGASPSKGILEVLGLKKGWHSRSGSSATDGGSSWTEEQVQDAHKARMLFGGVHAASRQMLTPRGGPLSARSTDTPRPRASTPIRPGSTADRR</sequence>
<feature type="region of interest" description="Disordered" evidence="1">
    <location>
        <begin position="2648"/>
        <end position="2667"/>
    </location>
</feature>
<dbReference type="PANTHER" id="PTHR15678">
    <property type="entry name" value="ANTIGEN MLAA-22-RELATED"/>
    <property type="match status" value="1"/>
</dbReference>
<dbReference type="EMBL" id="JASFZW010000003">
    <property type="protein sequence ID" value="KAK2079384.1"/>
    <property type="molecule type" value="Genomic_DNA"/>
</dbReference>
<feature type="region of interest" description="Disordered" evidence="1">
    <location>
        <begin position="954"/>
        <end position="974"/>
    </location>
</feature>
<comment type="caution">
    <text evidence="2">The sequence shown here is derived from an EMBL/GenBank/DDBJ whole genome shotgun (WGS) entry which is preliminary data.</text>
</comment>
<dbReference type="InterPro" id="IPR045167">
    <property type="entry name" value="Hobbit"/>
</dbReference>
<feature type="region of interest" description="Disordered" evidence="1">
    <location>
        <begin position="738"/>
        <end position="802"/>
    </location>
</feature>
<dbReference type="PANTHER" id="PTHR15678:SF6">
    <property type="entry name" value="BRIDGE-LIKE LIPID TRANSFER PROTEIN FAMILY MEMBER 2"/>
    <property type="match status" value="1"/>
</dbReference>
<reference evidence="2" key="1">
    <citation type="submission" date="2021-01" db="EMBL/GenBank/DDBJ databases">
        <authorList>
            <person name="Eckstrom K.M.E."/>
        </authorList>
    </citation>
    <scope>NUCLEOTIDE SEQUENCE</scope>
    <source>
        <strain evidence="2">UVCC 0001</strain>
    </source>
</reference>
<proteinExistence type="predicted"/>
<feature type="compositionally biased region" description="Basic and acidic residues" evidence="1">
    <location>
        <begin position="1110"/>
        <end position="1121"/>
    </location>
</feature>
<feature type="region of interest" description="Disordered" evidence="1">
    <location>
        <begin position="2033"/>
        <end position="2057"/>
    </location>
</feature>
<gene>
    <name evidence="2" type="ORF">QBZ16_003075</name>
</gene>
<feature type="region of interest" description="Disordered" evidence="1">
    <location>
        <begin position="2681"/>
        <end position="2720"/>
    </location>
</feature>
<protein>
    <recommendedName>
        <fullName evidence="4">FMP27 GFWDK domain-containing protein</fullName>
    </recommendedName>
</protein>
<feature type="region of interest" description="Disordered" evidence="1">
    <location>
        <begin position="1025"/>
        <end position="1064"/>
    </location>
</feature>
<feature type="region of interest" description="Disordered" evidence="1">
    <location>
        <begin position="874"/>
        <end position="903"/>
    </location>
</feature>
<feature type="compositionally biased region" description="Polar residues" evidence="1">
    <location>
        <begin position="742"/>
        <end position="753"/>
    </location>
</feature>
<organism evidence="2 3">
    <name type="scientific">Prototheca wickerhamii</name>
    <dbReference type="NCBI Taxonomy" id="3111"/>
    <lineage>
        <taxon>Eukaryota</taxon>
        <taxon>Viridiplantae</taxon>
        <taxon>Chlorophyta</taxon>
        <taxon>core chlorophytes</taxon>
        <taxon>Trebouxiophyceae</taxon>
        <taxon>Chlorellales</taxon>
        <taxon>Chlorellaceae</taxon>
        <taxon>Prototheca</taxon>
    </lineage>
</organism>
<feature type="compositionally biased region" description="Basic and acidic residues" evidence="1">
    <location>
        <begin position="756"/>
        <end position="772"/>
    </location>
</feature>
<feature type="region of interest" description="Disordered" evidence="1">
    <location>
        <begin position="1619"/>
        <end position="1649"/>
    </location>
</feature>
<dbReference type="Pfam" id="PF10344">
    <property type="entry name" value="Hobbit"/>
    <property type="match status" value="1"/>
</dbReference>
<keyword evidence="3" id="KW-1185">Reference proteome</keyword>
<feature type="region of interest" description="Disordered" evidence="1">
    <location>
        <begin position="1405"/>
        <end position="1438"/>
    </location>
</feature>
<dbReference type="Proteomes" id="UP001255856">
    <property type="component" value="Unassembled WGS sequence"/>
</dbReference>
<feature type="compositionally biased region" description="Polar residues" evidence="1">
    <location>
        <begin position="2650"/>
        <end position="2665"/>
    </location>
</feature>
<evidence type="ECO:0008006" key="4">
    <source>
        <dbReference type="Google" id="ProtNLM"/>
    </source>
</evidence>
<accession>A0AAD9IIY2</accession>
<feature type="region of interest" description="Disordered" evidence="1">
    <location>
        <begin position="1108"/>
        <end position="1132"/>
    </location>
</feature>
<evidence type="ECO:0000313" key="3">
    <source>
        <dbReference type="Proteomes" id="UP001255856"/>
    </source>
</evidence>
<feature type="compositionally biased region" description="Polar residues" evidence="1">
    <location>
        <begin position="793"/>
        <end position="802"/>
    </location>
</feature>
<feature type="compositionally biased region" description="Basic residues" evidence="1">
    <location>
        <begin position="894"/>
        <end position="903"/>
    </location>
</feature>
<feature type="compositionally biased region" description="Basic residues" evidence="1">
    <location>
        <begin position="1674"/>
        <end position="1689"/>
    </location>
</feature>
<evidence type="ECO:0000313" key="2">
    <source>
        <dbReference type="EMBL" id="KAK2079384.1"/>
    </source>
</evidence>
<feature type="region of interest" description="Disordered" evidence="1">
    <location>
        <begin position="1836"/>
        <end position="1882"/>
    </location>
</feature>
<feature type="compositionally biased region" description="Low complexity" evidence="1">
    <location>
        <begin position="1030"/>
        <end position="1057"/>
    </location>
</feature>
<name>A0AAD9IIY2_PROWI</name>
<feature type="region of interest" description="Disordered" evidence="1">
    <location>
        <begin position="688"/>
        <end position="709"/>
    </location>
</feature>